<keyword evidence="2" id="KW-1185">Reference proteome</keyword>
<proteinExistence type="predicted"/>
<reference evidence="1" key="2">
    <citation type="journal article" date="2022" name="New Phytol.">
        <title>Evolutionary transition to the ectomycorrhizal habit in the genomes of a hyperdiverse lineage of mushroom-forming fungi.</title>
        <authorList>
            <person name="Looney B."/>
            <person name="Miyauchi S."/>
            <person name="Morin E."/>
            <person name="Drula E."/>
            <person name="Courty P.E."/>
            <person name="Kohler A."/>
            <person name="Kuo A."/>
            <person name="LaButti K."/>
            <person name="Pangilinan J."/>
            <person name="Lipzen A."/>
            <person name="Riley R."/>
            <person name="Andreopoulos W."/>
            <person name="He G."/>
            <person name="Johnson J."/>
            <person name="Nolan M."/>
            <person name="Tritt A."/>
            <person name="Barry K.W."/>
            <person name="Grigoriev I.V."/>
            <person name="Nagy L.G."/>
            <person name="Hibbett D."/>
            <person name="Henrissat B."/>
            <person name="Matheny P.B."/>
            <person name="Labbe J."/>
            <person name="Martin F.M."/>
        </authorList>
    </citation>
    <scope>NUCLEOTIDE SEQUENCE</scope>
    <source>
        <strain evidence="1">EC-137</strain>
    </source>
</reference>
<comment type="caution">
    <text evidence="1">The sequence shown here is derived from an EMBL/GenBank/DDBJ whole genome shotgun (WGS) entry which is preliminary data.</text>
</comment>
<gene>
    <name evidence="1" type="ORF">K488DRAFT_78632</name>
</gene>
<dbReference type="Proteomes" id="UP000814128">
    <property type="component" value="Unassembled WGS sequence"/>
</dbReference>
<protein>
    <submittedName>
        <fullName evidence="1">Uncharacterized protein</fullName>
    </submittedName>
</protein>
<name>A0ACB8QK92_9AGAM</name>
<evidence type="ECO:0000313" key="1">
    <source>
        <dbReference type="EMBL" id="KAI0032174.1"/>
    </source>
</evidence>
<evidence type="ECO:0000313" key="2">
    <source>
        <dbReference type="Proteomes" id="UP000814128"/>
    </source>
</evidence>
<organism evidence="1 2">
    <name type="scientific">Vararia minispora EC-137</name>
    <dbReference type="NCBI Taxonomy" id="1314806"/>
    <lineage>
        <taxon>Eukaryota</taxon>
        <taxon>Fungi</taxon>
        <taxon>Dikarya</taxon>
        <taxon>Basidiomycota</taxon>
        <taxon>Agaricomycotina</taxon>
        <taxon>Agaricomycetes</taxon>
        <taxon>Russulales</taxon>
        <taxon>Lachnocladiaceae</taxon>
        <taxon>Vararia</taxon>
    </lineage>
</organism>
<dbReference type="EMBL" id="MU273554">
    <property type="protein sequence ID" value="KAI0032174.1"/>
    <property type="molecule type" value="Genomic_DNA"/>
</dbReference>
<reference evidence="1" key="1">
    <citation type="submission" date="2021-02" db="EMBL/GenBank/DDBJ databases">
        <authorList>
            <consortium name="DOE Joint Genome Institute"/>
            <person name="Ahrendt S."/>
            <person name="Looney B.P."/>
            <person name="Miyauchi S."/>
            <person name="Morin E."/>
            <person name="Drula E."/>
            <person name="Courty P.E."/>
            <person name="Chicoki N."/>
            <person name="Fauchery L."/>
            <person name="Kohler A."/>
            <person name="Kuo A."/>
            <person name="Labutti K."/>
            <person name="Pangilinan J."/>
            <person name="Lipzen A."/>
            <person name="Riley R."/>
            <person name="Andreopoulos W."/>
            <person name="He G."/>
            <person name="Johnson J."/>
            <person name="Barry K.W."/>
            <person name="Grigoriev I.V."/>
            <person name="Nagy L."/>
            <person name="Hibbett D."/>
            <person name="Henrissat B."/>
            <person name="Matheny P.B."/>
            <person name="Labbe J."/>
            <person name="Martin F."/>
        </authorList>
    </citation>
    <scope>NUCLEOTIDE SEQUENCE</scope>
    <source>
        <strain evidence="1">EC-137</strain>
    </source>
</reference>
<sequence length="367" mass="40365">MASSKLFEPIAVGRCLLRHRIVMAPMTRNRASDEHVPTDMMIEYYRQRASTPGTLIITEGTIVSPKAGGFPRVPGIWSQEQIKAWKKITDVVHAKGSFIWLQIAGLGRSASPDLLAAQDIPYTGVSAIQHPDHPFPPRELTVLEIKSFIDDFSTAARNAIDAGFDGIEVHGANGFLVDQFLQTTTNTRKDEYGGSVENRIRFVVELIDAIAGAIGEERTALRLSPWNVSQNMGMPDPIPTFETLVKRIDSKYPRLGYIHVTEPDAYGKDIFKVERSNAFVDAVRLPRPVIHAGGFNRETALEATKVEGVLIAFATDFLSNPDLPDRLRKGADLTPADRKTFYGGNEVGYIDYPFAAEAASAVSVPVL</sequence>
<accession>A0ACB8QK92</accession>